<keyword evidence="3 12" id="KW-0808">Transferase</keyword>
<evidence type="ECO:0000256" key="3">
    <source>
        <dbReference type="ARBA" id="ARBA00022679"/>
    </source>
</evidence>
<evidence type="ECO:0000256" key="4">
    <source>
        <dbReference type="ARBA" id="ARBA00022723"/>
    </source>
</evidence>
<dbReference type="FunFam" id="1.10.600.10:FF:000002">
    <property type="entry name" value="Octaprenyl diphosphate synthase"/>
    <property type="match status" value="1"/>
</dbReference>
<gene>
    <name evidence="13" type="ORF">BW247_00250</name>
</gene>
<dbReference type="SUPFAM" id="SSF48576">
    <property type="entry name" value="Terpenoid synthases"/>
    <property type="match status" value="1"/>
</dbReference>
<reference evidence="13 14" key="1">
    <citation type="submission" date="2017-01" db="EMBL/GenBank/DDBJ databases">
        <title>Draft sequence of Acidihalobacter ferrooxidans strain DSM 14175 (strain V8).</title>
        <authorList>
            <person name="Khaleque H.N."/>
            <person name="Ramsay J.P."/>
            <person name="Murphy R.J.T."/>
            <person name="Kaksonen A.H."/>
            <person name="Boxall N.J."/>
            <person name="Watkin E.L.J."/>
        </authorList>
    </citation>
    <scope>NUCLEOTIDE SEQUENCE [LARGE SCALE GENOMIC DNA]</scope>
    <source>
        <strain evidence="13 14">V8</strain>
    </source>
</reference>
<dbReference type="Pfam" id="PF00348">
    <property type="entry name" value="polyprenyl_synt"/>
    <property type="match status" value="1"/>
</dbReference>
<evidence type="ECO:0000313" key="14">
    <source>
        <dbReference type="Proteomes" id="UP000243807"/>
    </source>
</evidence>
<evidence type="ECO:0000256" key="6">
    <source>
        <dbReference type="ARBA" id="ARBA00051506"/>
    </source>
</evidence>
<evidence type="ECO:0000256" key="2">
    <source>
        <dbReference type="ARBA" id="ARBA00006706"/>
    </source>
</evidence>
<protein>
    <recommendedName>
        <fullName evidence="9">Octaprenyl diphosphate synthase</fullName>
        <ecNumber evidence="8">2.5.1.90</ecNumber>
    </recommendedName>
    <alternativeName>
        <fullName evidence="11">All-trans-octaprenyl-diphosphate synthase</fullName>
    </alternativeName>
    <alternativeName>
        <fullName evidence="10">Octaprenyl pyrophosphate synthase</fullName>
    </alternativeName>
</protein>
<dbReference type="GO" id="GO:0046872">
    <property type="term" value="F:metal ion binding"/>
    <property type="evidence" value="ECO:0007669"/>
    <property type="project" value="UniProtKB-KW"/>
</dbReference>
<evidence type="ECO:0000256" key="12">
    <source>
        <dbReference type="RuleBase" id="RU004466"/>
    </source>
</evidence>
<evidence type="ECO:0000256" key="11">
    <source>
        <dbReference type="ARBA" id="ARBA00083124"/>
    </source>
</evidence>
<dbReference type="CDD" id="cd00685">
    <property type="entry name" value="Trans_IPPS_HT"/>
    <property type="match status" value="1"/>
</dbReference>
<dbReference type="SFLD" id="SFLDS00005">
    <property type="entry name" value="Isoprenoid_Synthase_Type_I"/>
    <property type="match status" value="1"/>
</dbReference>
<evidence type="ECO:0000256" key="9">
    <source>
        <dbReference type="ARBA" id="ARBA00072473"/>
    </source>
</evidence>
<dbReference type="GO" id="GO:0008299">
    <property type="term" value="P:isoprenoid biosynthetic process"/>
    <property type="evidence" value="ECO:0007669"/>
    <property type="project" value="InterPro"/>
</dbReference>
<dbReference type="GO" id="GO:0106350">
    <property type="term" value="F:all-trans-octaprenyl-diphosphate synthase activity"/>
    <property type="evidence" value="ECO:0007669"/>
    <property type="project" value="UniProtKB-EC"/>
</dbReference>
<dbReference type="NCBIfam" id="NF008140">
    <property type="entry name" value="PRK10888.1"/>
    <property type="match status" value="1"/>
</dbReference>
<dbReference type="OrthoDB" id="9805316at2"/>
<sequence length="322" mass="34880">MELSEIRLLVADEMQAVNDHILARLRSEVVLINQLGSYIVSGGGKRLRPLMALLSAKACGYRGDGHIGLAAIVELIHTATLLHDDVVDDSKLRRNRETANAIWGNEAAVLVGDFLYTRAFEMMVDLDSMHIMQILASATNTIAEGEVLQLLNCNDPDTSEQRYMDVIHSKTAKLFEAATQIGAVLAGRPADQEAALGAYGMHAGTAFQLIDDVLDYRASADVMGKNVGDDLAEGKPTLPLIYAMRQGCKRDQQVIREAIEQGGLERIEEVLAAIESTGALAYTETVARAEAEKACRCLAVLPESPYKDALASLTLVAVEREA</sequence>
<dbReference type="STRING" id="1765967.BW247_00250"/>
<comment type="function">
    <text evidence="7">Supplies octaprenyl diphosphate, the precursor for the side chain of the isoprenoid quinones ubiquinone and menaquinone.</text>
</comment>
<name>A0A1P8UCZ2_9GAMM</name>
<keyword evidence="14" id="KW-1185">Reference proteome</keyword>
<dbReference type="InterPro" id="IPR008949">
    <property type="entry name" value="Isoprenoid_synthase_dom_sf"/>
</dbReference>
<evidence type="ECO:0000256" key="7">
    <source>
        <dbReference type="ARBA" id="ARBA00055029"/>
    </source>
</evidence>
<dbReference type="PANTHER" id="PTHR12001:SF69">
    <property type="entry name" value="ALL TRANS-POLYPRENYL-DIPHOSPHATE SYNTHASE PDSS1"/>
    <property type="match status" value="1"/>
</dbReference>
<evidence type="ECO:0000256" key="8">
    <source>
        <dbReference type="ARBA" id="ARBA00066511"/>
    </source>
</evidence>
<evidence type="ECO:0000256" key="5">
    <source>
        <dbReference type="ARBA" id="ARBA00022842"/>
    </source>
</evidence>
<dbReference type="Proteomes" id="UP000243807">
    <property type="component" value="Chromosome"/>
</dbReference>
<dbReference type="KEGG" id="afy:BW247_00250"/>
<dbReference type="EMBL" id="CP019434">
    <property type="protein sequence ID" value="APZ41727.1"/>
    <property type="molecule type" value="Genomic_DNA"/>
</dbReference>
<comment type="catalytic activity">
    <reaction evidence="6">
        <text>5 isopentenyl diphosphate + (2E,6E)-farnesyl diphosphate = all-trans-octaprenyl diphosphate + 5 diphosphate</text>
        <dbReference type="Rhea" id="RHEA:27798"/>
        <dbReference type="ChEBI" id="CHEBI:33019"/>
        <dbReference type="ChEBI" id="CHEBI:57711"/>
        <dbReference type="ChEBI" id="CHEBI:128769"/>
        <dbReference type="ChEBI" id="CHEBI:175763"/>
        <dbReference type="EC" id="2.5.1.90"/>
    </reaction>
</comment>
<dbReference type="RefSeq" id="WP_076835066.1">
    <property type="nucleotide sequence ID" value="NZ_CP019434.1"/>
</dbReference>
<comment type="similarity">
    <text evidence="2 12">Belongs to the FPP/GGPP synthase family.</text>
</comment>
<comment type="cofactor">
    <cofactor evidence="1">
        <name>Mg(2+)</name>
        <dbReference type="ChEBI" id="CHEBI:18420"/>
    </cofactor>
</comment>
<evidence type="ECO:0000256" key="10">
    <source>
        <dbReference type="ARBA" id="ARBA00079637"/>
    </source>
</evidence>
<dbReference type="PANTHER" id="PTHR12001">
    <property type="entry name" value="GERANYLGERANYL PYROPHOSPHATE SYNTHASE"/>
    <property type="match status" value="1"/>
</dbReference>
<dbReference type="InterPro" id="IPR000092">
    <property type="entry name" value="Polyprenyl_synt"/>
</dbReference>
<keyword evidence="4" id="KW-0479">Metal-binding</keyword>
<dbReference type="Gene3D" id="1.10.600.10">
    <property type="entry name" value="Farnesyl Diphosphate Synthase"/>
    <property type="match status" value="1"/>
</dbReference>
<evidence type="ECO:0000313" key="13">
    <source>
        <dbReference type="EMBL" id="APZ41727.1"/>
    </source>
</evidence>
<dbReference type="EC" id="2.5.1.90" evidence="8"/>
<dbReference type="AlphaFoldDB" id="A0A1P8UCZ2"/>
<organism evidence="13 14">
    <name type="scientific">Acidihalobacter ferrooxydans</name>
    <dbReference type="NCBI Taxonomy" id="1765967"/>
    <lineage>
        <taxon>Bacteria</taxon>
        <taxon>Pseudomonadati</taxon>
        <taxon>Pseudomonadota</taxon>
        <taxon>Gammaproteobacteria</taxon>
        <taxon>Chromatiales</taxon>
        <taxon>Ectothiorhodospiraceae</taxon>
        <taxon>Acidihalobacter</taxon>
    </lineage>
</organism>
<proteinExistence type="inferred from homology"/>
<keyword evidence="5" id="KW-0460">Magnesium</keyword>
<evidence type="ECO:0000256" key="1">
    <source>
        <dbReference type="ARBA" id="ARBA00001946"/>
    </source>
</evidence>
<accession>A0A1P8UCZ2</accession>